<protein>
    <recommendedName>
        <fullName evidence="3">Ribosomal protein L28/L40, mitochondrial</fullName>
    </recommendedName>
</protein>
<dbReference type="GO" id="GO:0005739">
    <property type="term" value="C:mitochondrion"/>
    <property type="evidence" value="ECO:0007669"/>
    <property type="project" value="GOC"/>
</dbReference>
<proteinExistence type="predicted"/>
<dbReference type="GO" id="GO:0032543">
    <property type="term" value="P:mitochondrial translation"/>
    <property type="evidence" value="ECO:0007669"/>
    <property type="project" value="InterPro"/>
</dbReference>
<dbReference type="AlphaFoldDB" id="A0A6A6GKN3"/>
<dbReference type="PANTHER" id="PTHR39150">
    <property type="entry name" value="54S RIBOSOMAL PROTEIN L28, MITOCHONDRIAL"/>
    <property type="match status" value="1"/>
</dbReference>
<organism evidence="1 2">
    <name type="scientific">Elsinoe ampelina</name>
    <dbReference type="NCBI Taxonomy" id="302913"/>
    <lineage>
        <taxon>Eukaryota</taxon>
        <taxon>Fungi</taxon>
        <taxon>Dikarya</taxon>
        <taxon>Ascomycota</taxon>
        <taxon>Pezizomycotina</taxon>
        <taxon>Dothideomycetes</taxon>
        <taxon>Dothideomycetidae</taxon>
        <taxon>Myriangiales</taxon>
        <taxon>Elsinoaceae</taxon>
        <taxon>Elsinoe</taxon>
    </lineage>
</organism>
<dbReference type="GO" id="GO:0003735">
    <property type="term" value="F:structural constituent of ribosome"/>
    <property type="evidence" value="ECO:0007669"/>
    <property type="project" value="InterPro"/>
</dbReference>
<dbReference type="InterPro" id="IPR042831">
    <property type="entry name" value="Ribosomal_mL40_fung"/>
</dbReference>
<sequence>MLLPIRLRPVLQTHSPLVSLACAFQRTQQSPFSTTQVLEARKKQKPKLDRRITLIRYFLQHPLTPRPLRFSRNRYLRHWTIHRAWQLFQLKTRQKRELELERQWCSMRDASEALRLMDGNGLRVDEKSVDVSKSKDVGRLYRIAMLKKGVWDGVPIEYARIQTHTPPRDGWNHGWTR</sequence>
<dbReference type="PANTHER" id="PTHR39150:SF1">
    <property type="entry name" value="LARGE RIBOSOMAL SUBUNIT PROTEIN ML40"/>
    <property type="match status" value="1"/>
</dbReference>
<gene>
    <name evidence="1" type="ORF">BDZ85DRAFT_47508</name>
</gene>
<reference evidence="2" key="1">
    <citation type="journal article" date="2020" name="Stud. Mycol.">
        <title>101 Dothideomycetes genomes: A test case for predicting lifestyles and emergence of pathogens.</title>
        <authorList>
            <person name="Haridas S."/>
            <person name="Albert R."/>
            <person name="Binder M."/>
            <person name="Bloem J."/>
            <person name="LaButti K."/>
            <person name="Salamov A."/>
            <person name="Andreopoulos B."/>
            <person name="Baker S."/>
            <person name="Barry K."/>
            <person name="Bills G."/>
            <person name="Bluhm B."/>
            <person name="Cannon C."/>
            <person name="Castanera R."/>
            <person name="Culley D."/>
            <person name="Daum C."/>
            <person name="Ezra D."/>
            <person name="Gonzalez J."/>
            <person name="Henrissat B."/>
            <person name="Kuo A."/>
            <person name="Liang C."/>
            <person name="Lipzen A."/>
            <person name="Lutzoni F."/>
            <person name="Magnuson J."/>
            <person name="Mondo S."/>
            <person name="Nolan M."/>
            <person name="Ohm R."/>
            <person name="Pangilinan J."/>
            <person name="Park H.-J."/>
            <person name="Ramirez L."/>
            <person name="Alfaro M."/>
            <person name="Sun H."/>
            <person name="Tritt A."/>
            <person name="Yoshinaga Y."/>
            <person name="Zwiers L.-H."/>
            <person name="Turgeon B."/>
            <person name="Goodwin S."/>
            <person name="Spatafora J."/>
            <person name="Crous P."/>
            <person name="Grigoriev I."/>
        </authorList>
    </citation>
    <scope>NUCLEOTIDE SEQUENCE [LARGE SCALE GENOMIC DNA]</scope>
    <source>
        <strain evidence="2">CECT 20119</strain>
    </source>
</reference>
<name>A0A6A6GKN3_9PEZI</name>
<evidence type="ECO:0000313" key="1">
    <source>
        <dbReference type="EMBL" id="KAF2226231.1"/>
    </source>
</evidence>
<evidence type="ECO:0000313" key="2">
    <source>
        <dbReference type="Proteomes" id="UP000799538"/>
    </source>
</evidence>
<dbReference type="EMBL" id="ML992502">
    <property type="protein sequence ID" value="KAF2226231.1"/>
    <property type="molecule type" value="Genomic_DNA"/>
</dbReference>
<evidence type="ECO:0008006" key="3">
    <source>
        <dbReference type="Google" id="ProtNLM"/>
    </source>
</evidence>
<accession>A0A6A6GKN3</accession>
<keyword evidence="2" id="KW-1185">Reference proteome</keyword>
<dbReference type="OrthoDB" id="2098203at2759"/>
<dbReference type="PROSITE" id="PS51257">
    <property type="entry name" value="PROKAR_LIPOPROTEIN"/>
    <property type="match status" value="1"/>
</dbReference>
<dbReference type="Gene3D" id="6.10.250.3440">
    <property type="match status" value="1"/>
</dbReference>
<dbReference type="Proteomes" id="UP000799538">
    <property type="component" value="Unassembled WGS sequence"/>
</dbReference>